<dbReference type="RefSeq" id="WP_074571792.1">
    <property type="nucleotide sequence ID" value="NZ_FNJQ01000007.1"/>
</dbReference>
<keyword evidence="2" id="KW-0732">Signal</keyword>
<feature type="chain" id="PRO_5010161688" description="Alkaline shock response membrane anchor protein AmaP" evidence="2">
    <location>
        <begin position="26"/>
        <end position="191"/>
    </location>
</feature>
<keyword evidence="1" id="KW-0812">Transmembrane</keyword>
<dbReference type="EMBL" id="FNJQ01000007">
    <property type="protein sequence ID" value="SDP14705.1"/>
    <property type="molecule type" value="Genomic_DNA"/>
</dbReference>
<dbReference type="AlphaFoldDB" id="A0A1H0QCA3"/>
<gene>
    <name evidence="3" type="ORF">SAMN05216366_10783</name>
</gene>
<name>A0A1H0QCA3_SELRU</name>
<dbReference type="Proteomes" id="UP000182412">
    <property type="component" value="Unassembled WGS sequence"/>
</dbReference>
<accession>A0A1H0QCA3</accession>
<reference evidence="3 4" key="1">
    <citation type="submission" date="2016-10" db="EMBL/GenBank/DDBJ databases">
        <authorList>
            <person name="de Groot N.N."/>
        </authorList>
    </citation>
    <scope>NUCLEOTIDE SEQUENCE [LARGE SCALE GENOMIC DNA]</scope>
    <source>
        <strain evidence="3 4">S137</strain>
    </source>
</reference>
<feature type="signal peptide" evidence="2">
    <location>
        <begin position="1"/>
        <end position="25"/>
    </location>
</feature>
<dbReference type="NCBIfam" id="NF033218">
    <property type="entry name" value="anchor_AmaP"/>
    <property type="match status" value="1"/>
</dbReference>
<evidence type="ECO:0008006" key="5">
    <source>
        <dbReference type="Google" id="ProtNLM"/>
    </source>
</evidence>
<evidence type="ECO:0000256" key="1">
    <source>
        <dbReference type="SAM" id="Phobius"/>
    </source>
</evidence>
<dbReference type="OrthoDB" id="1665551at2"/>
<keyword evidence="1" id="KW-1133">Transmembrane helix</keyword>
<evidence type="ECO:0000313" key="4">
    <source>
        <dbReference type="Proteomes" id="UP000182412"/>
    </source>
</evidence>
<organism evidence="3 4">
    <name type="scientific">Selenomonas ruminantium</name>
    <dbReference type="NCBI Taxonomy" id="971"/>
    <lineage>
        <taxon>Bacteria</taxon>
        <taxon>Bacillati</taxon>
        <taxon>Bacillota</taxon>
        <taxon>Negativicutes</taxon>
        <taxon>Selenomonadales</taxon>
        <taxon>Selenomonadaceae</taxon>
        <taxon>Selenomonas</taxon>
    </lineage>
</organism>
<proteinExistence type="predicted"/>
<feature type="transmembrane region" description="Helical" evidence="1">
    <location>
        <begin position="49"/>
        <end position="69"/>
    </location>
</feature>
<evidence type="ECO:0000256" key="2">
    <source>
        <dbReference type="SAM" id="SignalP"/>
    </source>
</evidence>
<keyword evidence="1" id="KW-0472">Membrane</keyword>
<protein>
    <recommendedName>
        <fullName evidence="5">Alkaline shock response membrane anchor protein AmaP</fullName>
    </recommendedName>
</protein>
<sequence>MSIVNRFFVLLLSLTCIGLSSLVMAAAVQVLPENVWLKQLHYILGRQETLMVCIVALLIAVKLLLAVFSRKASDPSTSKGEYVIDAGPQGEVRVALEAMRSLADRMAREVHGVRDANVRIKAKNPKEGAASLSLDVDLTVGREADVSVVAKTLTERVQEHFRRTMALESVPVNVVISEVSDAEPEKKHRVV</sequence>
<evidence type="ECO:0000313" key="3">
    <source>
        <dbReference type="EMBL" id="SDP14705.1"/>
    </source>
</evidence>